<dbReference type="Proteomes" id="UP000717364">
    <property type="component" value="Unassembled WGS sequence"/>
</dbReference>
<dbReference type="RefSeq" id="WP_215610153.1">
    <property type="nucleotide sequence ID" value="NZ_JADOES010000038.1"/>
</dbReference>
<evidence type="ECO:0000313" key="1">
    <source>
        <dbReference type="EMBL" id="MBT9317086.1"/>
    </source>
</evidence>
<name>A0A947DHL1_9CYAN</name>
<proteinExistence type="predicted"/>
<protein>
    <submittedName>
        <fullName evidence="1">Uncharacterized protein</fullName>
    </submittedName>
</protein>
<gene>
    <name evidence="1" type="ORF">IXB50_16805</name>
</gene>
<reference evidence="1" key="1">
    <citation type="submission" date="2020-11" db="EMBL/GenBank/DDBJ databases">
        <authorList>
            <person name="Konstantinou D."/>
            <person name="Gkelis S."/>
            <person name="Popin R."/>
            <person name="Fewer D."/>
            <person name="Sivonen K."/>
        </authorList>
    </citation>
    <scope>NUCLEOTIDE SEQUENCE</scope>
    <source>
        <strain evidence="1">TAU-MAC 1115</strain>
    </source>
</reference>
<keyword evidence="2" id="KW-1185">Reference proteome</keyword>
<dbReference type="AlphaFoldDB" id="A0A947DHL1"/>
<accession>A0A947DHL1</accession>
<reference evidence="1" key="2">
    <citation type="journal article" date="2021" name="Mar. Drugs">
        <title>Genome Reduction and Secondary Metabolism of the Marine Sponge-Associated Cyanobacterium Leptothoe.</title>
        <authorList>
            <person name="Konstantinou D."/>
            <person name="Popin R.V."/>
            <person name="Fewer D.P."/>
            <person name="Sivonen K."/>
            <person name="Gkelis S."/>
        </authorList>
    </citation>
    <scope>NUCLEOTIDE SEQUENCE</scope>
    <source>
        <strain evidence="1">TAU-MAC 1115</strain>
    </source>
</reference>
<sequence>MKRIPAWIRDLGIDSEILDAEVQICKNLGFVYKNKVASKDIILQEDAKKQASTIAASNFRRAAAHSLLIGNHSTFRKYFYCAAESYARSKMLYAFMMSAFDMEVSAFLTDIDYGQNLTNLDDTSYQVPPQAVYPLLFYSYSYQKEKKYSYQKKKTGLSSRSWDLIRENLETYRSYPIGVLGIQIGSYLDLADALRTQMKNNYSKENSIKECLLPFLESYNRAVKQTMKNRYHWKRLAVPFHPAEPDIFSVLLIVSEALVVNSSYSEKQKKRNTIFSLIESLPLASESHLILARVLEQCFRDFRF</sequence>
<dbReference type="EMBL" id="JADOES010000038">
    <property type="protein sequence ID" value="MBT9317086.1"/>
    <property type="molecule type" value="Genomic_DNA"/>
</dbReference>
<evidence type="ECO:0000313" key="2">
    <source>
        <dbReference type="Proteomes" id="UP000717364"/>
    </source>
</evidence>
<organism evidence="1 2">
    <name type="scientific">Leptothoe spongobia TAU-MAC 1115</name>
    <dbReference type="NCBI Taxonomy" id="1967444"/>
    <lineage>
        <taxon>Bacteria</taxon>
        <taxon>Bacillati</taxon>
        <taxon>Cyanobacteriota</taxon>
        <taxon>Cyanophyceae</taxon>
        <taxon>Nodosilineales</taxon>
        <taxon>Cymatolegaceae</taxon>
        <taxon>Leptothoe</taxon>
        <taxon>Leptothoe spongobia</taxon>
    </lineage>
</organism>
<comment type="caution">
    <text evidence="1">The sequence shown here is derived from an EMBL/GenBank/DDBJ whole genome shotgun (WGS) entry which is preliminary data.</text>
</comment>